<evidence type="ECO:0000313" key="1">
    <source>
        <dbReference type="EMBL" id="ATY32614.1"/>
    </source>
</evidence>
<gene>
    <name evidence="1" type="ORF">CVN68_12040</name>
</gene>
<reference evidence="1 2" key="1">
    <citation type="submission" date="2017-11" db="EMBL/GenBank/DDBJ databases">
        <title>Complete genome sequence of Sphingomonas sp. Strain Cra20, a psychrotolerant potential plant growth promoting rhizobacteria.</title>
        <authorList>
            <person name="Luo Y."/>
        </authorList>
    </citation>
    <scope>NUCLEOTIDE SEQUENCE [LARGE SCALE GENOMIC DNA]</scope>
    <source>
        <strain evidence="1 2">Cra20</strain>
    </source>
</reference>
<sequence>MPPAAWAFGGDTNLRTPRDLRLGAEPVASHVLRHQARYRAEEAGSGSTAFNRMLAQHEIPEAMKKAWGDS</sequence>
<protein>
    <submittedName>
        <fullName evidence="1">Uncharacterized protein</fullName>
    </submittedName>
</protein>
<evidence type="ECO:0000313" key="2">
    <source>
        <dbReference type="Proteomes" id="UP000229081"/>
    </source>
</evidence>
<dbReference type="Proteomes" id="UP000229081">
    <property type="component" value="Chromosome"/>
</dbReference>
<organism evidence="1 2">
    <name type="scientific">Sphingomonas psychrotolerans</name>
    <dbReference type="NCBI Taxonomy" id="1327635"/>
    <lineage>
        <taxon>Bacteria</taxon>
        <taxon>Pseudomonadati</taxon>
        <taxon>Pseudomonadota</taxon>
        <taxon>Alphaproteobacteria</taxon>
        <taxon>Sphingomonadales</taxon>
        <taxon>Sphingomonadaceae</taxon>
        <taxon>Sphingomonas</taxon>
    </lineage>
</organism>
<name>A0A2K8MHZ5_9SPHN</name>
<dbReference type="EMBL" id="CP024923">
    <property type="protein sequence ID" value="ATY32614.1"/>
    <property type="molecule type" value="Genomic_DNA"/>
</dbReference>
<keyword evidence="2" id="KW-1185">Reference proteome</keyword>
<proteinExistence type="predicted"/>
<accession>A0A2K8MHZ5</accession>
<dbReference type="AlphaFoldDB" id="A0A2K8MHZ5"/>
<dbReference type="KEGG" id="sphc:CVN68_12040"/>